<gene>
    <name evidence="2" type="ORF">Ocin01_15500</name>
</gene>
<keyword evidence="3" id="KW-1185">Reference proteome</keyword>
<evidence type="ECO:0008006" key="4">
    <source>
        <dbReference type="Google" id="ProtNLM"/>
    </source>
</evidence>
<dbReference type="EMBL" id="LJIJ01001641">
    <property type="protein sequence ID" value="ODM91182.1"/>
    <property type="molecule type" value="Genomic_DNA"/>
</dbReference>
<evidence type="ECO:0000256" key="1">
    <source>
        <dbReference type="SAM" id="SignalP"/>
    </source>
</evidence>
<feature type="chain" id="PRO_5008903873" description="CUB domain-containing protein" evidence="1">
    <location>
        <begin position="21"/>
        <end position="106"/>
    </location>
</feature>
<name>A0A1D2ME47_ORCCI</name>
<feature type="signal peptide" evidence="1">
    <location>
        <begin position="1"/>
        <end position="20"/>
    </location>
</feature>
<protein>
    <recommendedName>
        <fullName evidence="4">CUB domain-containing protein</fullName>
    </recommendedName>
</protein>
<comment type="caution">
    <text evidence="2">The sequence shown here is derived from an EMBL/GenBank/DDBJ whole genome shotgun (WGS) entry which is preliminary data.</text>
</comment>
<dbReference type="Proteomes" id="UP000094527">
    <property type="component" value="Unassembled WGS sequence"/>
</dbReference>
<dbReference type="AlphaFoldDB" id="A0A1D2ME47"/>
<sequence>MNLRGILAICVCAIFHFTKSENVDDVSNSISTQPRILTECGQTVIADSGTIQYKLNQTYDADELCVFMIRFESGYLQATFSLESNGLSDVDSDAVSIFKRPGGWSL</sequence>
<reference evidence="2 3" key="1">
    <citation type="journal article" date="2016" name="Genome Biol. Evol.">
        <title>Gene Family Evolution Reflects Adaptation to Soil Environmental Stressors in the Genome of the Collembolan Orchesella cincta.</title>
        <authorList>
            <person name="Faddeeva-Vakhrusheva A."/>
            <person name="Derks M.F."/>
            <person name="Anvar S.Y."/>
            <person name="Agamennone V."/>
            <person name="Suring W."/>
            <person name="Smit S."/>
            <person name="van Straalen N.M."/>
            <person name="Roelofs D."/>
        </authorList>
    </citation>
    <scope>NUCLEOTIDE SEQUENCE [LARGE SCALE GENOMIC DNA]</scope>
    <source>
        <tissue evidence="2">Mixed pool</tissue>
    </source>
</reference>
<accession>A0A1D2ME47</accession>
<keyword evidence="1" id="KW-0732">Signal</keyword>
<organism evidence="2 3">
    <name type="scientific">Orchesella cincta</name>
    <name type="common">Springtail</name>
    <name type="synonym">Podura cincta</name>
    <dbReference type="NCBI Taxonomy" id="48709"/>
    <lineage>
        <taxon>Eukaryota</taxon>
        <taxon>Metazoa</taxon>
        <taxon>Ecdysozoa</taxon>
        <taxon>Arthropoda</taxon>
        <taxon>Hexapoda</taxon>
        <taxon>Collembola</taxon>
        <taxon>Entomobryomorpha</taxon>
        <taxon>Entomobryoidea</taxon>
        <taxon>Orchesellidae</taxon>
        <taxon>Orchesellinae</taxon>
        <taxon>Orchesella</taxon>
    </lineage>
</organism>
<evidence type="ECO:0000313" key="2">
    <source>
        <dbReference type="EMBL" id="ODM91182.1"/>
    </source>
</evidence>
<proteinExistence type="predicted"/>
<evidence type="ECO:0000313" key="3">
    <source>
        <dbReference type="Proteomes" id="UP000094527"/>
    </source>
</evidence>